<reference evidence="1 2" key="1">
    <citation type="journal article" date="2021" name="Sci. Rep.">
        <title>The distribution of antibiotic resistance genes in chicken gut microbiota commensals.</title>
        <authorList>
            <person name="Juricova H."/>
            <person name="Matiasovicova J."/>
            <person name="Kubasova T."/>
            <person name="Cejkova D."/>
            <person name="Rychlik I."/>
        </authorList>
    </citation>
    <scope>NUCLEOTIDE SEQUENCE [LARGE SCALE GENOMIC DNA]</scope>
    <source>
        <strain evidence="1 2">An435</strain>
    </source>
</reference>
<accession>A0ABS2FEN8</accession>
<proteinExistence type="predicted"/>
<dbReference type="RefSeq" id="WP_133016002.1">
    <property type="nucleotide sequence ID" value="NZ_JACJLL010000024.1"/>
</dbReference>
<evidence type="ECO:0000313" key="1">
    <source>
        <dbReference type="EMBL" id="MBM6818819.1"/>
    </source>
</evidence>
<dbReference type="Proteomes" id="UP000767334">
    <property type="component" value="Unassembled WGS sequence"/>
</dbReference>
<keyword evidence="2" id="KW-1185">Reference proteome</keyword>
<name>A0ABS2FEN8_9CLOT</name>
<sequence>MENLLTTIERENHIREIFLSMFKEDGISQEELEKAICESYCEEGFECKSIKDIPINEMKEAIIECCELAGLAFETFDDILEYFYKNNN</sequence>
<dbReference type="EMBL" id="JACJLL010000024">
    <property type="protein sequence ID" value="MBM6818819.1"/>
    <property type="molecule type" value="Genomic_DNA"/>
</dbReference>
<organism evidence="1 2">
    <name type="scientific">Clostridium saudiense</name>
    <dbReference type="NCBI Taxonomy" id="1414720"/>
    <lineage>
        <taxon>Bacteria</taxon>
        <taxon>Bacillati</taxon>
        <taxon>Bacillota</taxon>
        <taxon>Clostridia</taxon>
        <taxon>Eubacteriales</taxon>
        <taxon>Clostridiaceae</taxon>
        <taxon>Clostridium</taxon>
    </lineage>
</organism>
<protein>
    <submittedName>
        <fullName evidence="1">Uncharacterized protein</fullName>
    </submittedName>
</protein>
<evidence type="ECO:0000313" key="2">
    <source>
        <dbReference type="Proteomes" id="UP000767334"/>
    </source>
</evidence>
<gene>
    <name evidence="1" type="ORF">H6A19_05635</name>
</gene>
<comment type="caution">
    <text evidence="1">The sequence shown here is derived from an EMBL/GenBank/DDBJ whole genome shotgun (WGS) entry which is preliminary data.</text>
</comment>